<dbReference type="Proteomes" id="UP001144577">
    <property type="component" value="Segment"/>
</dbReference>
<proteinExistence type="predicted"/>
<dbReference type="EMBL" id="MZ571833">
    <property type="protein sequence ID" value="UEW68244.1"/>
    <property type="molecule type" value="Genomic_DNA"/>
</dbReference>
<reference evidence="1" key="1">
    <citation type="submission" date="2021-07" db="EMBL/GenBank/DDBJ databases">
        <authorList>
            <person name="Bleriot I."/>
            <person name="Blasco L."/>
            <person name="Pacios O."/>
            <person name="Fernandez-Garcia L."/>
            <person name="Ambroa A."/>
            <person name="Lopez M."/>
            <person name="Ortiz-Cartagena C."/>
            <person name="Fernandez-Cuenca F."/>
            <person name="Oteo J."/>
            <person name="Pascual A."/>
            <person name="Martinez-Martinez L."/>
            <person name="Domingo-Calap P."/>
            <person name="Wood T.K."/>
            <person name="Tomas M."/>
        </authorList>
    </citation>
    <scope>NUCLEOTIDE SEQUENCE</scope>
</reference>
<organism evidence="1 2">
    <name type="scientific">Klebsiella phage vB_KpnS-VAC112</name>
    <dbReference type="NCBI Taxonomy" id="2866701"/>
    <lineage>
        <taxon>Viruses</taxon>
        <taxon>Duplodnaviria</taxon>
        <taxon>Heunggongvirae</taxon>
        <taxon>Uroviricota</taxon>
        <taxon>Caudoviricetes</taxon>
        <taxon>Drexlerviridae</taxon>
        <taxon>Webervirus</taxon>
        <taxon>Webervirus VAC112</taxon>
    </lineage>
</organism>
<accession>A0A8K1YYY3</accession>
<evidence type="ECO:0000313" key="2">
    <source>
        <dbReference type="Proteomes" id="UP001144577"/>
    </source>
</evidence>
<evidence type="ECO:0000313" key="1">
    <source>
        <dbReference type="EMBL" id="UEW68244.1"/>
    </source>
</evidence>
<name>A0A8K1YYY3_9CAUD</name>
<keyword evidence="2" id="KW-1185">Reference proteome</keyword>
<protein>
    <submittedName>
        <fullName evidence="1">Uncharacterized protein</fullName>
    </submittedName>
</protein>
<sequence>MESNVEKITPAFELKIASVGDITDGQCALILESGQEISDPIVVTEEYIQKYDPQPGGYYIMCEGGNGLYSE</sequence>